<feature type="non-terminal residue" evidence="1">
    <location>
        <position position="27"/>
    </location>
</feature>
<proteinExistence type="predicted"/>
<protein>
    <submittedName>
        <fullName evidence="1">Uncharacterized protein</fullName>
    </submittedName>
</protein>
<sequence length="27" mass="2860">MSFQCFVMLRLPLSSSLIVASSTSLAA</sequence>
<dbReference type="AlphaFoldDB" id="A0A7J8U757"/>
<keyword evidence="2" id="KW-1185">Reference proteome</keyword>
<organism evidence="1 2">
    <name type="scientific">Gossypium klotzschianum</name>
    <dbReference type="NCBI Taxonomy" id="34286"/>
    <lineage>
        <taxon>Eukaryota</taxon>
        <taxon>Viridiplantae</taxon>
        <taxon>Streptophyta</taxon>
        <taxon>Embryophyta</taxon>
        <taxon>Tracheophyta</taxon>
        <taxon>Spermatophyta</taxon>
        <taxon>Magnoliopsida</taxon>
        <taxon>eudicotyledons</taxon>
        <taxon>Gunneridae</taxon>
        <taxon>Pentapetalae</taxon>
        <taxon>rosids</taxon>
        <taxon>malvids</taxon>
        <taxon>Malvales</taxon>
        <taxon>Malvaceae</taxon>
        <taxon>Malvoideae</taxon>
        <taxon>Gossypium</taxon>
    </lineage>
</organism>
<reference evidence="1 2" key="1">
    <citation type="journal article" date="2019" name="Genome Biol. Evol.">
        <title>Insights into the evolution of the New World diploid cottons (Gossypium, subgenus Houzingenia) based on genome sequencing.</title>
        <authorList>
            <person name="Grover C.E."/>
            <person name="Arick M.A. 2nd"/>
            <person name="Thrash A."/>
            <person name="Conover J.L."/>
            <person name="Sanders W.S."/>
            <person name="Peterson D.G."/>
            <person name="Frelichowski J.E."/>
            <person name="Scheffler J.A."/>
            <person name="Scheffler B.E."/>
            <person name="Wendel J.F."/>
        </authorList>
    </citation>
    <scope>NUCLEOTIDE SEQUENCE [LARGE SCALE GENOMIC DNA]</scope>
    <source>
        <strain evidence="1">57</strain>
        <tissue evidence="1">Leaf</tissue>
    </source>
</reference>
<comment type="caution">
    <text evidence="1">The sequence shown here is derived from an EMBL/GenBank/DDBJ whole genome shotgun (WGS) entry which is preliminary data.</text>
</comment>
<gene>
    <name evidence="1" type="ORF">Goklo_014209</name>
</gene>
<dbReference type="Proteomes" id="UP000593573">
    <property type="component" value="Unassembled WGS sequence"/>
</dbReference>
<evidence type="ECO:0000313" key="2">
    <source>
        <dbReference type="Proteomes" id="UP000593573"/>
    </source>
</evidence>
<evidence type="ECO:0000313" key="1">
    <source>
        <dbReference type="EMBL" id="MBA0646230.1"/>
    </source>
</evidence>
<name>A0A7J8U757_9ROSI</name>
<accession>A0A7J8U757</accession>
<dbReference type="EMBL" id="JABFAB010000004">
    <property type="protein sequence ID" value="MBA0646230.1"/>
    <property type="molecule type" value="Genomic_DNA"/>
</dbReference>